<proteinExistence type="inferred from homology"/>
<evidence type="ECO:0000256" key="7">
    <source>
        <dbReference type="ARBA" id="ARBA00022448"/>
    </source>
</evidence>
<dbReference type="GO" id="GO:0005886">
    <property type="term" value="C:plasma membrane"/>
    <property type="evidence" value="ECO:0007669"/>
    <property type="project" value="UniProtKB-SubCell"/>
</dbReference>
<evidence type="ECO:0000313" key="24">
    <source>
        <dbReference type="EMBL" id="MBB5373274.1"/>
    </source>
</evidence>
<evidence type="ECO:0000256" key="9">
    <source>
        <dbReference type="ARBA" id="ARBA00022692"/>
    </source>
</evidence>
<dbReference type="SUPFAM" id="SSF50022">
    <property type="entry name" value="ISP domain"/>
    <property type="match status" value="1"/>
</dbReference>
<keyword evidence="12" id="KW-1278">Translocase</keyword>
<dbReference type="Gene3D" id="1.20.5.510">
    <property type="entry name" value="Single helix bin"/>
    <property type="match status" value="1"/>
</dbReference>
<comment type="cofactor">
    <cofactor evidence="21">
        <name>[2Fe-2S] cluster</name>
        <dbReference type="ChEBI" id="CHEBI:190135"/>
    </cofactor>
</comment>
<evidence type="ECO:0000256" key="21">
    <source>
        <dbReference type="ARBA" id="ARBA00034078"/>
    </source>
</evidence>
<evidence type="ECO:0000256" key="14">
    <source>
        <dbReference type="ARBA" id="ARBA00022989"/>
    </source>
</evidence>
<dbReference type="RefSeq" id="WP_183266281.1">
    <property type="nucleotide sequence ID" value="NZ_JACHFJ010000005.1"/>
</dbReference>
<reference evidence="24 25" key="1">
    <citation type="submission" date="2020-08" db="EMBL/GenBank/DDBJ databases">
        <title>Genomic Encyclopedia of Type Strains, Phase IV (KMG-IV): sequencing the most valuable type-strain genomes for metagenomic binning, comparative biology and taxonomic classification.</title>
        <authorList>
            <person name="Goeker M."/>
        </authorList>
    </citation>
    <scope>NUCLEOTIDE SEQUENCE [LARGE SCALE GENOMIC DNA]</scope>
    <source>
        <strain evidence="24 25">DSM 27026</strain>
    </source>
</reference>
<dbReference type="Pfam" id="PF10399">
    <property type="entry name" value="UCR_Fe-S_N"/>
    <property type="match status" value="1"/>
</dbReference>
<dbReference type="Proteomes" id="UP000553706">
    <property type="component" value="Unassembled WGS sequence"/>
</dbReference>
<dbReference type="InterPro" id="IPR006311">
    <property type="entry name" value="TAT_signal"/>
</dbReference>
<comment type="function">
    <text evidence="1">Component of the ubiquinol-cytochrome c reductase complex (complex III or cytochrome b-c1 complex), which is a respiratory chain that generates an electrochemical potential coupled to ATP synthesis.</text>
</comment>
<evidence type="ECO:0000256" key="19">
    <source>
        <dbReference type="ARBA" id="ARBA00029351"/>
    </source>
</evidence>
<keyword evidence="10" id="KW-0001">2Fe-2S</keyword>
<keyword evidence="8" id="KW-1003">Cell membrane</keyword>
<comment type="catalytic activity">
    <reaction evidence="19">
        <text>a quinol + 2 Fe(III)-[cytochrome c](out) = a quinone + 2 Fe(II)-[cytochrome c](out) + 2 H(+)(out)</text>
        <dbReference type="Rhea" id="RHEA:11484"/>
        <dbReference type="Rhea" id="RHEA-COMP:10350"/>
        <dbReference type="Rhea" id="RHEA-COMP:14399"/>
        <dbReference type="ChEBI" id="CHEBI:15378"/>
        <dbReference type="ChEBI" id="CHEBI:24646"/>
        <dbReference type="ChEBI" id="CHEBI:29033"/>
        <dbReference type="ChEBI" id="CHEBI:29034"/>
        <dbReference type="ChEBI" id="CHEBI:132124"/>
        <dbReference type="EC" id="7.1.1.8"/>
    </reaction>
</comment>
<keyword evidence="7" id="KW-0813">Transport</keyword>
<evidence type="ECO:0000259" key="23">
    <source>
        <dbReference type="PROSITE" id="PS51296"/>
    </source>
</evidence>
<dbReference type="InterPro" id="IPR017941">
    <property type="entry name" value="Rieske_2Fe-2S"/>
</dbReference>
<protein>
    <recommendedName>
        <fullName evidence="6">Ubiquinol-cytochrome c reductase iron-sulfur subunit</fullName>
        <ecNumber evidence="5">7.1.1.8</ecNumber>
    </recommendedName>
    <alternativeName>
        <fullName evidence="20">Rieske iron-sulfur protein</fullName>
    </alternativeName>
</protein>
<evidence type="ECO:0000256" key="20">
    <source>
        <dbReference type="ARBA" id="ARBA00032409"/>
    </source>
</evidence>
<keyword evidence="11" id="KW-0479">Metal-binding</keyword>
<evidence type="ECO:0000256" key="5">
    <source>
        <dbReference type="ARBA" id="ARBA00012951"/>
    </source>
</evidence>
<dbReference type="NCBIfam" id="TIGR01416">
    <property type="entry name" value="Rieske_proteo"/>
    <property type="match status" value="1"/>
</dbReference>
<evidence type="ECO:0000256" key="15">
    <source>
        <dbReference type="ARBA" id="ARBA00023004"/>
    </source>
</evidence>
<comment type="subcellular location">
    <subcellularLocation>
        <location evidence="2">Cell membrane</location>
        <topology evidence="2">Single-pass membrane protein</topology>
    </subcellularLocation>
</comment>
<name>A0A840VCA4_9PROT</name>
<evidence type="ECO:0000256" key="8">
    <source>
        <dbReference type="ARBA" id="ARBA00022475"/>
    </source>
</evidence>
<evidence type="ECO:0000256" key="12">
    <source>
        <dbReference type="ARBA" id="ARBA00022967"/>
    </source>
</evidence>
<keyword evidence="14 22" id="KW-1133">Transmembrane helix</keyword>
<evidence type="ECO:0000313" key="25">
    <source>
        <dbReference type="Proteomes" id="UP000553706"/>
    </source>
</evidence>
<dbReference type="AlphaFoldDB" id="A0A840VCA4"/>
<dbReference type="InterPro" id="IPR006317">
    <property type="entry name" value="Ubiquinol_cyt_c_Rdtase_Fe-S-su"/>
</dbReference>
<evidence type="ECO:0000256" key="18">
    <source>
        <dbReference type="ARBA" id="ARBA00023157"/>
    </source>
</evidence>
<dbReference type="InterPro" id="IPR005805">
    <property type="entry name" value="Rieske_Fe-S_prot_C"/>
</dbReference>
<dbReference type="GO" id="GO:0046872">
    <property type="term" value="F:metal ion binding"/>
    <property type="evidence" value="ECO:0007669"/>
    <property type="project" value="UniProtKB-KW"/>
</dbReference>
<dbReference type="InterPro" id="IPR036922">
    <property type="entry name" value="Rieske_2Fe-2S_sf"/>
</dbReference>
<organism evidence="24 25">
    <name type="scientific">Acidocella aromatica</name>
    <dbReference type="NCBI Taxonomy" id="1303579"/>
    <lineage>
        <taxon>Bacteria</taxon>
        <taxon>Pseudomonadati</taxon>
        <taxon>Pseudomonadota</taxon>
        <taxon>Alphaproteobacteria</taxon>
        <taxon>Acetobacterales</taxon>
        <taxon>Acidocellaceae</taxon>
        <taxon>Acidocella</taxon>
    </lineage>
</organism>
<sequence>MAETAATEAFGQGTESRRGFLTILTGAASAVAAGAVLWPLVDALNPDAQSESRARMVVNVADIAENTAKTVQWNGLPIYIRKLTAQQIAAAQAVVTDTLPDPADFTARVNAAYQNYVVVVGLNTGITCALEGNDPSDPRGDYDGWLCPCDGSQYDALGRVRSGPATKNLAIPRFTFINAAQIRLG</sequence>
<gene>
    <name evidence="24" type="ORF">HNP71_001533</name>
</gene>
<evidence type="ECO:0000256" key="17">
    <source>
        <dbReference type="ARBA" id="ARBA00023136"/>
    </source>
</evidence>
<keyword evidence="9 22" id="KW-0812">Transmembrane</keyword>
<dbReference type="PROSITE" id="PS51296">
    <property type="entry name" value="RIESKE"/>
    <property type="match status" value="1"/>
</dbReference>
<keyword evidence="25" id="KW-1185">Reference proteome</keyword>
<evidence type="ECO:0000256" key="22">
    <source>
        <dbReference type="SAM" id="Phobius"/>
    </source>
</evidence>
<dbReference type="PANTHER" id="PTHR10134">
    <property type="entry name" value="CYTOCHROME B-C1 COMPLEX SUBUNIT RIESKE, MITOCHONDRIAL"/>
    <property type="match status" value="1"/>
</dbReference>
<dbReference type="EMBL" id="JACHFJ010000005">
    <property type="protein sequence ID" value="MBB5373274.1"/>
    <property type="molecule type" value="Genomic_DNA"/>
</dbReference>
<feature type="domain" description="Rieske" evidence="23">
    <location>
        <begin position="127"/>
        <end position="183"/>
    </location>
</feature>
<dbReference type="Gene3D" id="2.102.10.10">
    <property type="entry name" value="Rieske [2Fe-2S] iron-sulphur domain"/>
    <property type="match status" value="1"/>
</dbReference>
<dbReference type="EC" id="7.1.1.8" evidence="5"/>
<evidence type="ECO:0000256" key="4">
    <source>
        <dbReference type="ARBA" id="ARBA00011649"/>
    </source>
</evidence>
<feature type="transmembrane region" description="Helical" evidence="22">
    <location>
        <begin position="20"/>
        <end position="41"/>
    </location>
</feature>
<evidence type="ECO:0000256" key="2">
    <source>
        <dbReference type="ARBA" id="ARBA00004162"/>
    </source>
</evidence>
<comment type="caution">
    <text evidence="24">The sequence shown here is derived from an EMBL/GenBank/DDBJ whole genome shotgun (WGS) entry which is preliminary data.</text>
</comment>
<evidence type="ECO:0000256" key="16">
    <source>
        <dbReference type="ARBA" id="ARBA00023014"/>
    </source>
</evidence>
<evidence type="ECO:0000256" key="3">
    <source>
        <dbReference type="ARBA" id="ARBA00010651"/>
    </source>
</evidence>
<dbReference type="InterPro" id="IPR014349">
    <property type="entry name" value="Rieske_Fe-S_prot"/>
</dbReference>
<evidence type="ECO:0000256" key="11">
    <source>
        <dbReference type="ARBA" id="ARBA00022723"/>
    </source>
</evidence>
<dbReference type="InterPro" id="IPR019470">
    <property type="entry name" value="Ubiq_cytC_Rdtase_Fe-S_su_TAT"/>
</dbReference>
<dbReference type="PROSITE" id="PS51318">
    <property type="entry name" value="TAT"/>
    <property type="match status" value="1"/>
</dbReference>
<keyword evidence="13" id="KW-0249">Electron transport</keyword>
<evidence type="ECO:0000256" key="6">
    <source>
        <dbReference type="ARBA" id="ARBA00019816"/>
    </source>
</evidence>
<dbReference type="GO" id="GO:0051537">
    <property type="term" value="F:2 iron, 2 sulfur cluster binding"/>
    <property type="evidence" value="ECO:0007669"/>
    <property type="project" value="UniProtKB-KW"/>
</dbReference>
<keyword evidence="15" id="KW-0408">Iron</keyword>
<evidence type="ECO:0000256" key="13">
    <source>
        <dbReference type="ARBA" id="ARBA00022982"/>
    </source>
</evidence>
<evidence type="ECO:0000256" key="10">
    <source>
        <dbReference type="ARBA" id="ARBA00022714"/>
    </source>
</evidence>
<accession>A0A840VCA4</accession>
<comment type="similarity">
    <text evidence="3">Belongs to the Rieske iron-sulfur protein family.</text>
</comment>
<dbReference type="GO" id="GO:0008121">
    <property type="term" value="F:quinol-cytochrome-c reductase activity"/>
    <property type="evidence" value="ECO:0007669"/>
    <property type="project" value="UniProtKB-EC"/>
</dbReference>
<keyword evidence="16" id="KW-0411">Iron-sulfur</keyword>
<keyword evidence="17 22" id="KW-0472">Membrane</keyword>
<dbReference type="PRINTS" id="PR00162">
    <property type="entry name" value="RIESKE"/>
</dbReference>
<evidence type="ECO:0000256" key="1">
    <source>
        <dbReference type="ARBA" id="ARBA00002444"/>
    </source>
</evidence>
<comment type="subunit">
    <text evidence="4">The main subunits of complex b-c1 are: cytochrome b, cytochrome c1 and the Rieske protein.</text>
</comment>
<keyword evidence="18" id="KW-1015">Disulfide bond</keyword>